<reference evidence="2" key="1">
    <citation type="journal article" date="2020" name="mSystems">
        <title>Genome- and Community-Level Interaction Insights into Carbon Utilization and Element Cycling Functions of Hydrothermarchaeota in Hydrothermal Sediment.</title>
        <authorList>
            <person name="Zhou Z."/>
            <person name="Liu Y."/>
            <person name="Xu W."/>
            <person name="Pan J."/>
            <person name="Luo Z.H."/>
            <person name="Li M."/>
        </authorList>
    </citation>
    <scope>NUCLEOTIDE SEQUENCE</scope>
    <source>
        <strain evidence="2">SpSt-997</strain>
    </source>
</reference>
<feature type="transmembrane region" description="Helical" evidence="1">
    <location>
        <begin position="55"/>
        <end position="73"/>
    </location>
</feature>
<feature type="transmembrane region" description="Helical" evidence="1">
    <location>
        <begin position="114"/>
        <end position="137"/>
    </location>
</feature>
<keyword evidence="1" id="KW-0812">Transmembrane</keyword>
<dbReference type="AlphaFoldDB" id="A0A8J4M689"/>
<sequence>MNTMSWPARALLGFIAAVLSVLIFHQAMWAALHLAGMMPAPFPMAPTAPWGVPKIVSLCFWGGLYGAAFGLVMPRLSSPLWVRGLVLGIIAALVGMFVVNAIKGLPIGYGFALIPWVDSLLINGFWGIGVGIIAPLLMPRRMRMA</sequence>
<keyword evidence="1" id="KW-1133">Transmembrane helix</keyword>
<proteinExistence type="predicted"/>
<protein>
    <submittedName>
        <fullName evidence="2">Uncharacterized protein</fullName>
    </submittedName>
</protein>
<evidence type="ECO:0000313" key="2">
    <source>
        <dbReference type="EMBL" id="HGC42853.1"/>
    </source>
</evidence>
<dbReference type="EMBL" id="DTQM01000120">
    <property type="protein sequence ID" value="HGC42853.1"/>
    <property type="molecule type" value="Genomic_DNA"/>
</dbReference>
<feature type="transmembrane region" description="Helical" evidence="1">
    <location>
        <begin position="80"/>
        <end position="102"/>
    </location>
</feature>
<keyword evidence="1" id="KW-0472">Membrane</keyword>
<gene>
    <name evidence="2" type="ORF">ENY07_06495</name>
</gene>
<evidence type="ECO:0000256" key="1">
    <source>
        <dbReference type="SAM" id="Phobius"/>
    </source>
</evidence>
<accession>A0A8J4M689</accession>
<comment type="caution">
    <text evidence="2">The sequence shown here is derived from an EMBL/GenBank/DDBJ whole genome shotgun (WGS) entry which is preliminary data.</text>
</comment>
<organism evidence="2">
    <name type="scientific">Acidicaldus sp</name>
    <dbReference type="NCBI Taxonomy" id="1872105"/>
    <lineage>
        <taxon>Bacteria</taxon>
        <taxon>Pseudomonadati</taxon>
        <taxon>Pseudomonadota</taxon>
        <taxon>Alphaproteobacteria</taxon>
        <taxon>Acetobacterales</taxon>
        <taxon>Acetobacteraceae</taxon>
        <taxon>Acidicaldus</taxon>
    </lineage>
</organism>
<name>A0A8J4M689_9PROT</name>